<gene>
    <name evidence="1" type="ORF">V3467_10820</name>
</gene>
<reference evidence="1 2" key="1">
    <citation type="submission" date="2024-02" db="EMBL/GenBank/DDBJ databases">
        <title>Comparative Genomic Analysis of Flavobacterium Species Causing Columnaris Disease of Freshwater Fish in Thailand: Insights into Virulence and Resistance Mechanisms.</title>
        <authorList>
            <person name="Nguyen D."/>
            <person name="Chokmangmeepisarn P."/>
            <person name="Khianchaikhan K."/>
            <person name="Morishita M."/>
            <person name="Bunnoy A."/>
            <person name="Rodkhum C."/>
        </authorList>
    </citation>
    <scope>NUCLEOTIDE SEQUENCE [LARGE SCALE GENOMIC DNA]</scope>
    <source>
        <strain evidence="1 2">PCBSB2203</strain>
    </source>
</reference>
<organism evidence="1 2">
    <name type="scientific">Flavobacterium covae</name>
    <dbReference type="NCBI Taxonomy" id="2906076"/>
    <lineage>
        <taxon>Bacteria</taxon>
        <taxon>Pseudomonadati</taxon>
        <taxon>Bacteroidota</taxon>
        <taxon>Flavobacteriia</taxon>
        <taxon>Flavobacteriales</taxon>
        <taxon>Flavobacteriaceae</taxon>
        <taxon>Flavobacterium</taxon>
    </lineage>
</organism>
<dbReference type="RefSeq" id="WP_262494476.1">
    <property type="nucleotide sequence ID" value="NZ_JAZHOJ010000023.1"/>
</dbReference>
<evidence type="ECO:0000313" key="2">
    <source>
        <dbReference type="Proteomes" id="UP001621713"/>
    </source>
</evidence>
<dbReference type="Proteomes" id="UP001621713">
    <property type="component" value="Unassembled WGS sequence"/>
</dbReference>
<evidence type="ECO:0008006" key="3">
    <source>
        <dbReference type="Google" id="ProtNLM"/>
    </source>
</evidence>
<protein>
    <recommendedName>
        <fullName evidence="3">50S ribosomal protein L7/L12</fullName>
    </recommendedName>
</protein>
<name>A0ABW8PJ63_9FLAO</name>
<evidence type="ECO:0000313" key="1">
    <source>
        <dbReference type="EMBL" id="MFK7004336.1"/>
    </source>
</evidence>
<sequence length="44" mass="5086">MKESNVYEQKVQEIYSALKGLNLKKAEQILQRVSKELQFSSIVS</sequence>
<proteinExistence type="predicted"/>
<comment type="caution">
    <text evidence="1">The sequence shown here is derived from an EMBL/GenBank/DDBJ whole genome shotgun (WGS) entry which is preliminary data.</text>
</comment>
<accession>A0ABW8PJ63</accession>
<keyword evidence="2" id="KW-1185">Reference proteome</keyword>
<dbReference type="EMBL" id="JAZHOJ010000023">
    <property type="protein sequence ID" value="MFK7004336.1"/>
    <property type="molecule type" value="Genomic_DNA"/>
</dbReference>